<evidence type="ECO:0000313" key="1">
    <source>
        <dbReference type="RefSeq" id="XP_016513770.1"/>
    </source>
</evidence>
<dbReference type="OrthoDB" id="1534647at2759"/>
<proteinExistence type="predicted"/>
<dbReference type="AlphaFoldDB" id="A0A1S4DK49"/>
<accession>A0A1S4DK49</accession>
<name>A0A1S4DK49_TOBAC</name>
<evidence type="ECO:0008006" key="2">
    <source>
        <dbReference type="Google" id="ProtNLM"/>
    </source>
</evidence>
<gene>
    <name evidence="1" type="primary">LOC107830659</name>
</gene>
<protein>
    <recommendedName>
        <fullName evidence="2">FBD domain-containing protein</fullName>
    </recommendedName>
</protein>
<organism evidence="1">
    <name type="scientific">Nicotiana tabacum</name>
    <name type="common">Common tobacco</name>
    <dbReference type="NCBI Taxonomy" id="4097"/>
    <lineage>
        <taxon>Eukaryota</taxon>
        <taxon>Viridiplantae</taxon>
        <taxon>Streptophyta</taxon>
        <taxon>Embryophyta</taxon>
        <taxon>Tracheophyta</taxon>
        <taxon>Spermatophyta</taxon>
        <taxon>Magnoliopsida</taxon>
        <taxon>eudicotyledons</taxon>
        <taxon>Gunneridae</taxon>
        <taxon>Pentapetalae</taxon>
        <taxon>asterids</taxon>
        <taxon>lamiids</taxon>
        <taxon>Solanales</taxon>
        <taxon>Solanaceae</taxon>
        <taxon>Nicotianoideae</taxon>
        <taxon>Nicotianeae</taxon>
        <taxon>Nicotiana</taxon>
    </lineage>
</organism>
<reference evidence="1" key="1">
    <citation type="submission" date="2025-08" db="UniProtKB">
        <authorList>
            <consortium name="RefSeq"/>
        </authorList>
    </citation>
    <scope>IDENTIFICATION</scope>
</reference>
<dbReference type="KEGG" id="nta:107830659"/>
<dbReference type="RefSeq" id="XP_016513770.1">
    <property type="nucleotide sequence ID" value="XM_016658284.1"/>
</dbReference>
<dbReference type="PaxDb" id="4097-A0A1S4DK49"/>
<sequence length="118" mass="13972">MRVNLLPPLYATNNLHVDIEKRWKHLVVEVVDSLLWISPQLDTISFNEARVLKTLKFIHEDASNEDEKSCCASLPWKCWRHKLKQVKMQNFSCMEQQELRDYFFTNAHISEIIDVPSE</sequence>